<evidence type="ECO:0000259" key="1">
    <source>
        <dbReference type="Pfam" id="PF07510"/>
    </source>
</evidence>
<keyword evidence="3" id="KW-1185">Reference proteome</keyword>
<dbReference type="PANTHER" id="PTHR24094:SF15">
    <property type="entry name" value="AMP-DEPENDENT SYNTHETASE_LIGASE DOMAIN-CONTAINING PROTEIN-RELATED"/>
    <property type="match status" value="1"/>
</dbReference>
<keyword evidence="2" id="KW-0378">Hydrolase</keyword>
<dbReference type="AlphaFoldDB" id="A0A8F1MBC9"/>
<dbReference type="EMBL" id="CP076460">
    <property type="protein sequence ID" value="QWQ31945.1"/>
    <property type="molecule type" value="Genomic_DNA"/>
</dbReference>
<feature type="domain" description="GmrSD restriction endonucleases C-terminal" evidence="1">
    <location>
        <begin position="91"/>
        <end position="220"/>
    </location>
</feature>
<gene>
    <name evidence="2" type="ORF">KOY48_03455</name>
</gene>
<dbReference type="Pfam" id="PF07510">
    <property type="entry name" value="GmrSD_C"/>
    <property type="match status" value="1"/>
</dbReference>
<proteinExistence type="predicted"/>
<accession>A0A8F1MBC9</accession>
<evidence type="ECO:0000313" key="2">
    <source>
        <dbReference type="EMBL" id="QWQ31945.1"/>
    </source>
</evidence>
<organism evidence="2 3">
    <name type="scientific">Candidatus Minimicrobia naudis</name>
    <dbReference type="NCBI Taxonomy" id="2841263"/>
    <lineage>
        <taxon>Bacteria</taxon>
        <taxon>Candidatus Saccharimonadota</taxon>
        <taxon>Candidatus Saccharimonadota incertae sedis</taxon>
        <taxon>Candidatus Minimicrobia</taxon>
    </lineage>
</organism>
<dbReference type="PANTHER" id="PTHR24094">
    <property type="entry name" value="SECRETED PROTEIN"/>
    <property type="match status" value="1"/>
</dbReference>
<dbReference type="Proteomes" id="UP000679129">
    <property type="component" value="Chromosome"/>
</dbReference>
<keyword evidence="2" id="KW-0255">Endonuclease</keyword>
<keyword evidence="2" id="KW-0540">Nuclease</keyword>
<dbReference type="GO" id="GO:0004519">
    <property type="term" value="F:endonuclease activity"/>
    <property type="evidence" value="ECO:0007669"/>
    <property type="project" value="UniProtKB-KW"/>
</dbReference>
<name>A0A8F1MBC9_9BACT</name>
<evidence type="ECO:0000313" key="3">
    <source>
        <dbReference type="Proteomes" id="UP000679129"/>
    </source>
</evidence>
<sequence length="230" mass="25627">MRVNKIRRRQVVVVLIMVVAGVGVWASRISQPEPQTIQTSTQRELFGNSNAKSELEKIEVKGRAPKTGYSRKQFGNGWGKINGCSVREVILARDLTDEKIDEKCRVLSGVLNDPYTGQTIQFQRGEKTSSKVQIDHVVALSDAWQKGAQQISPEEREKLANDPLNLLAVDGPANQAKGDGDAATWLPSNKSFRCQYIARQVAVKRKYRLWVTEAEKSAMSGILEKCTEVN</sequence>
<dbReference type="KEGG" id="mnd:KOY48_03455"/>
<protein>
    <submittedName>
        <fullName evidence="2">HNH endonuclease family protein</fullName>
    </submittedName>
</protein>
<dbReference type="InterPro" id="IPR011089">
    <property type="entry name" value="GmrSD_C"/>
</dbReference>
<reference evidence="2" key="1">
    <citation type="submission" date="2021-06" db="EMBL/GenBank/DDBJ databases">
        <title>An adapted protocol for Saccharibacteria cultivation: two new species join this phylum of Candidate Phyla Radiations.</title>
        <authorList>
            <person name="Ibrahim A."/>
            <person name="Maatouk M."/>
            <person name="Zgheib R."/>
            <person name="Haddad G."/>
            <person name="Bou Khalil J."/>
            <person name="Raoult D."/>
            <person name="Bittar F."/>
        </authorList>
    </citation>
    <scope>NUCLEOTIDE SEQUENCE</scope>
    <source>
        <strain evidence="2">IHU1</strain>
    </source>
</reference>